<protein>
    <submittedName>
        <fullName evidence="1">Uncharacterized protein</fullName>
    </submittedName>
</protein>
<name>A0ACB8CZC4_DERSI</name>
<reference evidence="1" key="1">
    <citation type="submission" date="2020-05" db="EMBL/GenBank/DDBJ databases">
        <title>Large-scale comparative analyses of tick genomes elucidate their genetic diversity and vector capacities.</title>
        <authorList>
            <person name="Jia N."/>
            <person name="Wang J."/>
            <person name="Shi W."/>
            <person name="Du L."/>
            <person name="Sun Y."/>
            <person name="Zhan W."/>
            <person name="Jiang J."/>
            <person name="Wang Q."/>
            <person name="Zhang B."/>
            <person name="Ji P."/>
            <person name="Sakyi L.B."/>
            <person name="Cui X."/>
            <person name="Yuan T."/>
            <person name="Jiang B."/>
            <person name="Yang W."/>
            <person name="Lam T.T.-Y."/>
            <person name="Chang Q."/>
            <person name="Ding S."/>
            <person name="Wang X."/>
            <person name="Zhu J."/>
            <person name="Ruan X."/>
            <person name="Zhao L."/>
            <person name="Wei J."/>
            <person name="Que T."/>
            <person name="Du C."/>
            <person name="Cheng J."/>
            <person name="Dai P."/>
            <person name="Han X."/>
            <person name="Huang E."/>
            <person name="Gao Y."/>
            <person name="Liu J."/>
            <person name="Shao H."/>
            <person name="Ye R."/>
            <person name="Li L."/>
            <person name="Wei W."/>
            <person name="Wang X."/>
            <person name="Wang C."/>
            <person name="Yang T."/>
            <person name="Huo Q."/>
            <person name="Li W."/>
            <person name="Guo W."/>
            <person name="Chen H."/>
            <person name="Zhou L."/>
            <person name="Ni X."/>
            <person name="Tian J."/>
            <person name="Zhou Y."/>
            <person name="Sheng Y."/>
            <person name="Liu T."/>
            <person name="Pan Y."/>
            <person name="Xia L."/>
            <person name="Li J."/>
            <person name="Zhao F."/>
            <person name="Cao W."/>
        </authorList>
    </citation>
    <scope>NUCLEOTIDE SEQUENCE</scope>
    <source>
        <strain evidence="1">Dsil-2018</strain>
    </source>
</reference>
<organism evidence="1 2">
    <name type="scientific">Dermacentor silvarum</name>
    <name type="common">Tick</name>
    <dbReference type="NCBI Taxonomy" id="543639"/>
    <lineage>
        <taxon>Eukaryota</taxon>
        <taxon>Metazoa</taxon>
        <taxon>Ecdysozoa</taxon>
        <taxon>Arthropoda</taxon>
        <taxon>Chelicerata</taxon>
        <taxon>Arachnida</taxon>
        <taxon>Acari</taxon>
        <taxon>Parasitiformes</taxon>
        <taxon>Ixodida</taxon>
        <taxon>Ixodoidea</taxon>
        <taxon>Ixodidae</taxon>
        <taxon>Rhipicephalinae</taxon>
        <taxon>Dermacentor</taxon>
    </lineage>
</organism>
<evidence type="ECO:0000313" key="1">
    <source>
        <dbReference type="EMBL" id="KAH7954565.1"/>
    </source>
</evidence>
<evidence type="ECO:0000313" key="2">
    <source>
        <dbReference type="Proteomes" id="UP000821865"/>
    </source>
</evidence>
<sequence>MFSISSHVVLPLLPQLAGEGEFPWSPWTQGVVLGAFFYGYAATQMPGGWLAGHVGGKWPFGLGLLGTALGSLVTPAAARVAHSSSSPDAGAAALVAVRVLEGLGEGVTYPAMFSMVAEWAPPHERGSLLAVAYVGANVGAILAMPMTAMLCDTIGWEAAFYVFDSGWQLVAARRSTRRRNAAANQTGADVVEVQPNAGSNARCRPDHAGIKSKIIRGGRMPPLPKEEAKIIVRPRGGLCISKVGPTAVADAIWQAAGLDSATRDTDTIRSRSRERSRSRGRTRSRTVSRSRSGSRVRYKSRSRSGSRGRQGSRAQPSSGPQSASTGCGRQPTLVWADLVRPKPGANTGAAPAPRNDPPPEQARDSEVIRLRKENDDLKNTINRLVKEMAEIKKLVSNASGNDAAVRASETPIPAPVDGTATSSKRRAVVNQTCESGVLSAEVSEIKQTLTALADSLKQVAPSVTFLTDSVRQIQVALGDPKRGLGALADRIDAIEARMASSATVVQPLLREARLKYPTSAPTEGPILCAALTAPLGGCPSGLVGCAYFVLYSWRVRSTPEEDPWISDSEYDYIAIGRTARPLPPLQAKTMEAGSADLLNAKDGTKCDTPWFQLLTSVPLWALTASRFACLWGQFTVLTGLPTYLSAVLHMPLAKSGLINAAMFGAQSVGMLAGGLLSDRLRRKGHLSTTLIRKLFQTAGEDRLPLVLCRACIL</sequence>
<comment type="caution">
    <text evidence="1">The sequence shown here is derived from an EMBL/GenBank/DDBJ whole genome shotgun (WGS) entry which is preliminary data.</text>
</comment>
<dbReference type="Proteomes" id="UP000821865">
    <property type="component" value="Chromosome 4"/>
</dbReference>
<keyword evidence="2" id="KW-1185">Reference proteome</keyword>
<proteinExistence type="predicted"/>
<dbReference type="EMBL" id="CM023473">
    <property type="protein sequence ID" value="KAH7954565.1"/>
    <property type="molecule type" value="Genomic_DNA"/>
</dbReference>
<accession>A0ACB8CZC4</accession>
<gene>
    <name evidence="1" type="ORF">HPB49_019926</name>
</gene>